<feature type="chain" id="PRO_5039551440" description="ABC transporter substrate-binding protein" evidence="6">
    <location>
        <begin position="26"/>
        <end position="513"/>
    </location>
</feature>
<dbReference type="AlphaFoldDB" id="A0A229UXX1"/>
<dbReference type="InterPro" id="IPR050490">
    <property type="entry name" value="Bact_solute-bd_prot1"/>
</dbReference>
<dbReference type="InterPro" id="IPR006059">
    <property type="entry name" value="SBP"/>
</dbReference>
<dbReference type="PROSITE" id="PS51257">
    <property type="entry name" value="PROKAR_LIPOPROTEIN"/>
    <property type="match status" value="1"/>
</dbReference>
<dbReference type="Proteomes" id="UP000215509">
    <property type="component" value="Unassembled WGS sequence"/>
</dbReference>
<dbReference type="Gene3D" id="3.40.190.10">
    <property type="entry name" value="Periplasmic binding protein-like II"/>
    <property type="match status" value="2"/>
</dbReference>
<evidence type="ECO:0000256" key="4">
    <source>
        <dbReference type="ARBA" id="ARBA00023139"/>
    </source>
</evidence>
<keyword evidence="1" id="KW-1003">Cell membrane</keyword>
<evidence type="ECO:0000256" key="5">
    <source>
        <dbReference type="ARBA" id="ARBA00023288"/>
    </source>
</evidence>
<dbReference type="PANTHER" id="PTHR43649:SF33">
    <property type="entry name" value="POLYGALACTURONAN_RHAMNOGALACTURONAN-BINDING PROTEIN YTCQ"/>
    <property type="match status" value="1"/>
</dbReference>
<evidence type="ECO:0000256" key="1">
    <source>
        <dbReference type="ARBA" id="ARBA00022475"/>
    </source>
</evidence>
<evidence type="ECO:0000256" key="6">
    <source>
        <dbReference type="SAM" id="SignalP"/>
    </source>
</evidence>
<dbReference type="EMBL" id="NMQW01000001">
    <property type="protein sequence ID" value="OXM88294.1"/>
    <property type="molecule type" value="Genomic_DNA"/>
</dbReference>
<dbReference type="OrthoDB" id="9787283at2"/>
<name>A0A229UXX1_9BACL</name>
<keyword evidence="5" id="KW-0449">Lipoprotein</keyword>
<protein>
    <recommendedName>
        <fullName evidence="9">ABC transporter substrate-binding protein</fullName>
    </recommendedName>
</protein>
<comment type="caution">
    <text evidence="7">The sequence shown here is derived from an EMBL/GenBank/DDBJ whole genome shotgun (WGS) entry which is preliminary data.</text>
</comment>
<dbReference type="SUPFAM" id="SSF53850">
    <property type="entry name" value="Periplasmic binding protein-like II"/>
    <property type="match status" value="1"/>
</dbReference>
<keyword evidence="2 6" id="KW-0732">Signal</keyword>
<evidence type="ECO:0000313" key="8">
    <source>
        <dbReference type="Proteomes" id="UP000215509"/>
    </source>
</evidence>
<dbReference type="CDD" id="cd13580">
    <property type="entry name" value="PBP2_AlgQ_like_1"/>
    <property type="match status" value="1"/>
</dbReference>
<keyword evidence="8" id="KW-1185">Reference proteome</keyword>
<dbReference type="RefSeq" id="WP_094012794.1">
    <property type="nucleotide sequence ID" value="NZ_NMQW01000001.1"/>
</dbReference>
<dbReference type="PANTHER" id="PTHR43649">
    <property type="entry name" value="ARABINOSE-BINDING PROTEIN-RELATED"/>
    <property type="match status" value="1"/>
</dbReference>
<feature type="signal peptide" evidence="6">
    <location>
        <begin position="1"/>
        <end position="25"/>
    </location>
</feature>
<accession>A0A229UXX1</accession>
<sequence>MNWNAKHTKKTAAAMSAALLAGALAGCSSGAKPEATKAPAAGGKDEPYKFSIMMKSFQNDAITSESKIWKKVEEYTNTKLEVQFTPDAAYNDKLNITLASGSMPSVLFVVNTKLPAIANAIKGGAFWEIGPYLKDYPNLKQMNPTILNNISVNGKYYGLYTARPLGRFAVSYRKDWLQNVGLSEPKTIDDFYNMLKAFKEKDPDKNGKDDTYGMVVTKYAGPWDIMQTWFGAPNKWGVDKDGKLVPAQLTPEYMDALKFFKKLYDEKLVNQDFAVYDSAKWNDPIINNQAGVAVDVVDRSYQIDEKIKAGNLKGEMDVFGAVSGPKGLFTPATTGYGGVFLISKSSVKTEAELRKVLNFFDKTSDKDMQIMLNYGLEGTHYKVEDGKLVTILTPDMPQAPDINVKSFNQMAIGVPNVLDTAFKAGTPLRAKANEVKAANEKIIVPNPGEPLVSATYTQKGAQLDQQVEDARVKFIVGKLDEAGFKAEMELWKKNGGESYIKEMNDAYAESKKK</sequence>
<dbReference type="Pfam" id="PF01547">
    <property type="entry name" value="SBP_bac_1"/>
    <property type="match status" value="1"/>
</dbReference>
<proteinExistence type="predicted"/>
<evidence type="ECO:0000256" key="3">
    <source>
        <dbReference type="ARBA" id="ARBA00023136"/>
    </source>
</evidence>
<evidence type="ECO:0000313" key="7">
    <source>
        <dbReference type="EMBL" id="OXM88294.1"/>
    </source>
</evidence>
<keyword evidence="3" id="KW-0472">Membrane</keyword>
<organism evidence="7 8">
    <name type="scientific">Paenibacillus rigui</name>
    <dbReference type="NCBI Taxonomy" id="554312"/>
    <lineage>
        <taxon>Bacteria</taxon>
        <taxon>Bacillati</taxon>
        <taxon>Bacillota</taxon>
        <taxon>Bacilli</taxon>
        <taxon>Bacillales</taxon>
        <taxon>Paenibacillaceae</taxon>
        <taxon>Paenibacillus</taxon>
    </lineage>
</organism>
<evidence type="ECO:0000256" key="2">
    <source>
        <dbReference type="ARBA" id="ARBA00022729"/>
    </source>
</evidence>
<evidence type="ECO:0008006" key="9">
    <source>
        <dbReference type="Google" id="ProtNLM"/>
    </source>
</evidence>
<keyword evidence="4" id="KW-0564">Palmitate</keyword>
<reference evidence="7 8" key="1">
    <citation type="submission" date="2017-07" db="EMBL/GenBank/DDBJ databases">
        <title>Genome sequencing and assembly of Paenibacillus rigui.</title>
        <authorList>
            <person name="Mayilraj S."/>
        </authorList>
    </citation>
    <scope>NUCLEOTIDE SEQUENCE [LARGE SCALE GENOMIC DNA]</scope>
    <source>
        <strain evidence="7 8">JCM 16352</strain>
    </source>
</reference>
<gene>
    <name evidence="7" type="ORF">CF651_00025</name>
</gene>